<dbReference type="AlphaFoldDB" id="A0A073K7V9"/>
<dbReference type="InterPro" id="IPR050325">
    <property type="entry name" value="Prot/Nucl_acid_deglycase"/>
</dbReference>
<organism evidence="5 6">
    <name type="scientific">Bacillus gaemokensis</name>
    <dbReference type="NCBI Taxonomy" id="574375"/>
    <lineage>
        <taxon>Bacteria</taxon>
        <taxon>Bacillati</taxon>
        <taxon>Bacillota</taxon>
        <taxon>Bacilli</taxon>
        <taxon>Bacillales</taxon>
        <taxon>Bacillaceae</taxon>
        <taxon>Bacillus</taxon>
        <taxon>Bacillus cereus group</taxon>
    </lineage>
</organism>
<dbReference type="Proteomes" id="UP000027778">
    <property type="component" value="Unassembled WGS sequence"/>
</dbReference>
<dbReference type="OrthoDB" id="9792284at2"/>
<sequence length="229" mass="25657">MKKKMLVVLTSVEKYPNLSRATGLWLGEAVHFVKKVEEAGYEVDYVSPQGGYTPIDPHSLAMAENIDWEWYQKKEFMNRLGSTLKPSEVNPDDYAVIYYAGGHGVIWDFPENEELQNISQNIYENGGIVSSVCHGAVGLLNIKLSNGEYLINGKKVTGFSNEEERLVELDQFVPFLTEDELLKKGAIYQKAEQPWEAYAIEDNRLITGQNPASGGPVAELVLKQLQKNA</sequence>
<evidence type="ECO:0000256" key="3">
    <source>
        <dbReference type="ARBA" id="ARBA00038493"/>
    </source>
</evidence>
<keyword evidence="1" id="KW-0346">Stress response</keyword>
<reference evidence="5 6" key="1">
    <citation type="submission" date="2014-06" db="EMBL/GenBank/DDBJ databases">
        <title>Draft genome sequence of Bacillus gaemokensis JCM 15801 (MCCC 1A00707).</title>
        <authorList>
            <person name="Lai Q."/>
            <person name="Liu Y."/>
            <person name="Shao Z."/>
        </authorList>
    </citation>
    <scope>NUCLEOTIDE SEQUENCE [LARGE SCALE GENOMIC DNA]</scope>
    <source>
        <strain evidence="5 6">JCM 15801</strain>
    </source>
</reference>
<dbReference type="eggNOG" id="COG0693">
    <property type="taxonomic scope" value="Bacteria"/>
</dbReference>
<evidence type="ECO:0000256" key="1">
    <source>
        <dbReference type="ARBA" id="ARBA00023016"/>
    </source>
</evidence>
<name>A0A073K7V9_9BACI</name>
<dbReference type="Pfam" id="PF01965">
    <property type="entry name" value="DJ-1_PfpI"/>
    <property type="match status" value="1"/>
</dbReference>
<dbReference type="STRING" id="574375.AZF08_21305"/>
<dbReference type="SUPFAM" id="SSF52317">
    <property type="entry name" value="Class I glutamine amidotransferase-like"/>
    <property type="match status" value="1"/>
</dbReference>
<dbReference type="GO" id="GO:0019243">
    <property type="term" value="P:methylglyoxal catabolic process to D-lactate via S-lactoyl-glutathione"/>
    <property type="evidence" value="ECO:0007669"/>
    <property type="project" value="TreeGrafter"/>
</dbReference>
<keyword evidence="2" id="KW-0456">Lyase</keyword>
<comment type="similarity">
    <text evidence="3">Belongs to the peptidase C56 family. HSP31-like subfamily.</text>
</comment>
<gene>
    <name evidence="5" type="ORF">BAGA_09605</name>
</gene>
<keyword evidence="6" id="KW-1185">Reference proteome</keyword>
<dbReference type="Gene3D" id="3.40.50.880">
    <property type="match status" value="1"/>
</dbReference>
<feature type="domain" description="DJ-1/PfpI" evidence="4">
    <location>
        <begin position="28"/>
        <end position="213"/>
    </location>
</feature>
<evidence type="ECO:0000313" key="6">
    <source>
        <dbReference type="Proteomes" id="UP000027778"/>
    </source>
</evidence>
<dbReference type="PANTHER" id="PTHR48094:SF11">
    <property type="entry name" value="GLUTATHIONE-INDEPENDENT GLYOXALASE HSP31-RELATED"/>
    <property type="match status" value="1"/>
</dbReference>
<evidence type="ECO:0000259" key="4">
    <source>
        <dbReference type="Pfam" id="PF01965"/>
    </source>
</evidence>
<dbReference type="CDD" id="cd03141">
    <property type="entry name" value="GATase1_Hsp31_like"/>
    <property type="match status" value="1"/>
</dbReference>
<evidence type="ECO:0000256" key="2">
    <source>
        <dbReference type="ARBA" id="ARBA00023239"/>
    </source>
</evidence>
<dbReference type="InterPro" id="IPR029062">
    <property type="entry name" value="Class_I_gatase-like"/>
</dbReference>
<dbReference type="GO" id="GO:0019172">
    <property type="term" value="F:glyoxalase III activity"/>
    <property type="evidence" value="ECO:0007669"/>
    <property type="project" value="TreeGrafter"/>
</dbReference>
<dbReference type="RefSeq" id="WP_033675763.1">
    <property type="nucleotide sequence ID" value="NZ_JOTM01000017.1"/>
</dbReference>
<accession>A0A073K7V9</accession>
<dbReference type="GO" id="GO:0005737">
    <property type="term" value="C:cytoplasm"/>
    <property type="evidence" value="ECO:0007669"/>
    <property type="project" value="TreeGrafter"/>
</dbReference>
<comment type="caution">
    <text evidence="5">The sequence shown here is derived from an EMBL/GenBank/DDBJ whole genome shotgun (WGS) entry which is preliminary data.</text>
</comment>
<dbReference type="EMBL" id="JOTM01000017">
    <property type="protein sequence ID" value="KEK23364.1"/>
    <property type="molecule type" value="Genomic_DNA"/>
</dbReference>
<proteinExistence type="inferred from homology"/>
<protein>
    <submittedName>
        <fullName evidence="5">Peptidase C56</fullName>
    </submittedName>
</protein>
<dbReference type="InterPro" id="IPR002818">
    <property type="entry name" value="DJ-1/PfpI"/>
</dbReference>
<dbReference type="PANTHER" id="PTHR48094">
    <property type="entry name" value="PROTEIN/NUCLEIC ACID DEGLYCASE DJ-1-RELATED"/>
    <property type="match status" value="1"/>
</dbReference>
<evidence type="ECO:0000313" key="5">
    <source>
        <dbReference type="EMBL" id="KEK23364.1"/>
    </source>
</evidence>